<dbReference type="PANTHER" id="PTHR30461:SF23">
    <property type="entry name" value="DNA RECOMBINASE-RELATED"/>
    <property type="match status" value="1"/>
</dbReference>
<dbReference type="PROSITE" id="PS51737">
    <property type="entry name" value="RECOMBINASE_DNA_BIND"/>
    <property type="match status" value="1"/>
</dbReference>
<evidence type="ECO:0000259" key="1">
    <source>
        <dbReference type="PROSITE" id="PS51736"/>
    </source>
</evidence>
<dbReference type="InterPro" id="IPR050639">
    <property type="entry name" value="SSR_resolvase"/>
</dbReference>
<gene>
    <name evidence="3" type="ORF">C798_08055</name>
</gene>
<dbReference type="Gene3D" id="3.40.50.1390">
    <property type="entry name" value="Resolvase, N-terminal catalytic domain"/>
    <property type="match status" value="1"/>
</dbReference>
<sequence>MKAAIYARYSTDKQREASIEDQFTICARRAEREDLDVAQRYSDDGVSGSTPVARRAGGARLLMDAFNGRFDVLIVEGLDRLSRDQVEQEQLVRRLEHRGIVIIGVADSYDSRMGGRKIMRGVRGLINEMFLDDLRHKTHRGQAGQVERGYAAGGKSYGYDIVRDHLGSKYQVNDVQAGWVRWIFGRYAEGWSVQRIAHELNARKVPSPRASTWVVSAIYGSPNKGSGILNNCLYQGLYIWNRSQWVKDPDTGKRQRVDRPREDWREIQVPELRIVDEDLWQTVRKRIDGRLPGRKQGAPVRTLFGGLMACPYCRGAIIAINSRLYGCANRKDRGPTVCKGIHFKRETADKNLLETLRDELLSPAAQEQLRRQVQAILAEHQRSSMSGGATAARRRKELDGEIQRLVDAIASIGTSQALADRLRAAEAERGQLAASKPKAGSDGPSAAEIGERIGKTLANLESALAADVQQARILVAELYGKIDVVAEGENIYAEYNNAAEKLLLASSGMSLKLVAGAGFVRYLPFRIS</sequence>
<dbReference type="Pfam" id="PF00239">
    <property type="entry name" value="Resolvase"/>
    <property type="match status" value="1"/>
</dbReference>
<dbReference type="AlphaFoldDB" id="A0A6M3ZNM6"/>
<dbReference type="Pfam" id="PF07508">
    <property type="entry name" value="Recombinase"/>
    <property type="match status" value="1"/>
</dbReference>
<accession>A0A6M3ZNM6</accession>
<dbReference type="RefSeq" id="WP_017455155.1">
    <property type="nucleotide sequence ID" value="NZ_CP008956.1"/>
</dbReference>
<evidence type="ECO:0000313" key="4">
    <source>
        <dbReference type="Proteomes" id="UP000501648"/>
    </source>
</evidence>
<dbReference type="CDD" id="cd00338">
    <property type="entry name" value="Ser_Recombinase"/>
    <property type="match status" value="1"/>
</dbReference>
<dbReference type="InterPro" id="IPR036162">
    <property type="entry name" value="Resolvase-like_N_sf"/>
</dbReference>
<dbReference type="PANTHER" id="PTHR30461">
    <property type="entry name" value="DNA-INVERTASE FROM LAMBDOID PROPHAGE"/>
    <property type="match status" value="1"/>
</dbReference>
<dbReference type="EMBL" id="CP008956">
    <property type="protein sequence ID" value="QJQ00185.1"/>
    <property type="molecule type" value="Genomic_DNA"/>
</dbReference>
<feature type="domain" description="Recombinase" evidence="2">
    <location>
        <begin position="156"/>
        <end position="293"/>
    </location>
</feature>
<dbReference type="PROSITE" id="PS51736">
    <property type="entry name" value="RECOMBINASES_3"/>
    <property type="match status" value="1"/>
</dbReference>
<dbReference type="InterPro" id="IPR038109">
    <property type="entry name" value="DNA_bind_recomb_sf"/>
</dbReference>
<dbReference type="Gene3D" id="3.90.1750.20">
    <property type="entry name" value="Putative Large Serine Recombinase, Chain B, Domain 2"/>
    <property type="match status" value="1"/>
</dbReference>
<dbReference type="SUPFAM" id="SSF53041">
    <property type="entry name" value="Resolvase-like"/>
    <property type="match status" value="1"/>
</dbReference>
<organism evidence="3 4">
    <name type="scientific">Herbaspirillum rubrisubalbicans Os34</name>
    <dbReference type="NCBI Taxonomy" id="1235827"/>
    <lineage>
        <taxon>Bacteria</taxon>
        <taxon>Pseudomonadati</taxon>
        <taxon>Pseudomonadota</taxon>
        <taxon>Betaproteobacteria</taxon>
        <taxon>Burkholderiales</taxon>
        <taxon>Oxalobacteraceae</taxon>
        <taxon>Herbaspirillum</taxon>
    </lineage>
</organism>
<reference evidence="3 4" key="1">
    <citation type="journal article" date="2012" name="J. Bacteriol.">
        <title>Genome sequence of the pathogenic Herbaspirillum seropedicae strain Os34, isolated from rice roots.</title>
        <authorList>
            <person name="Ye W."/>
            <person name="Ye S."/>
            <person name="Liu J."/>
            <person name="Chang S."/>
            <person name="Chen M."/>
            <person name="Zhu B."/>
            <person name="Guo L."/>
            <person name="An Q."/>
        </authorList>
    </citation>
    <scope>NUCLEOTIDE SEQUENCE [LARGE SCALE GENOMIC DNA]</scope>
    <source>
        <strain evidence="3 4">Os34</strain>
    </source>
</reference>
<evidence type="ECO:0000313" key="3">
    <source>
        <dbReference type="EMBL" id="QJQ00185.1"/>
    </source>
</evidence>
<dbReference type="InterPro" id="IPR006119">
    <property type="entry name" value="Resolv_N"/>
</dbReference>
<feature type="domain" description="Resolvase/invertase-type recombinase catalytic" evidence="1">
    <location>
        <begin position="2"/>
        <end position="149"/>
    </location>
</feature>
<dbReference type="GO" id="GO:0000150">
    <property type="term" value="F:DNA strand exchange activity"/>
    <property type="evidence" value="ECO:0007669"/>
    <property type="project" value="InterPro"/>
</dbReference>
<name>A0A6M3ZNM6_9BURK</name>
<dbReference type="InterPro" id="IPR011109">
    <property type="entry name" value="DNA_bind_recombinase_dom"/>
</dbReference>
<evidence type="ECO:0000259" key="2">
    <source>
        <dbReference type="PROSITE" id="PS51737"/>
    </source>
</evidence>
<dbReference type="Proteomes" id="UP000501648">
    <property type="component" value="Chromosome"/>
</dbReference>
<dbReference type="GO" id="GO:0003677">
    <property type="term" value="F:DNA binding"/>
    <property type="evidence" value="ECO:0007669"/>
    <property type="project" value="InterPro"/>
</dbReference>
<proteinExistence type="predicted"/>
<protein>
    <submittedName>
        <fullName evidence="3">Recombinase family protein</fullName>
    </submittedName>
</protein>
<dbReference type="SMART" id="SM00857">
    <property type="entry name" value="Resolvase"/>
    <property type="match status" value="1"/>
</dbReference>